<dbReference type="RefSeq" id="XP_018189105.1">
    <property type="nucleotide sequence ID" value="XM_018334998.1"/>
</dbReference>
<gene>
    <name evidence="9" type="ORF">L228DRAFT_267541</name>
</gene>
<feature type="region of interest" description="Disordered" evidence="6">
    <location>
        <begin position="149"/>
        <end position="189"/>
    </location>
</feature>
<dbReference type="Pfam" id="PF02656">
    <property type="entry name" value="DUF202"/>
    <property type="match status" value="1"/>
</dbReference>
<sequence length="338" mass="36313">MDVGTGSSGELAVEQFAASSAAARSAEAQQLPPSLEVDRRPSVRFSDLSTTTASTSPVRARSDSESRNRDKKSDPKGTRSPSSVISPGDENQHAISSGTATPLTTTSSSRTLDRRNIEYNDDDEMTAIIGAERGNSRNKDYQSFDKGLRNTAAGKGKKPSPSTATPSDLTQTNADERRGQNAGDDVPDEETSELSWWRHFLDKFGAIELDNKGSVARDHLALERTFLAWLRTSLSFASIGIAVTQLFRLNTTISKNGGAEGASSLRQVGKPLGATFLAISIVILFVGFHRYFESQHWIIRGKFPASRVSIALVAFIAGALIVASLVVILAVAPHAFES</sequence>
<dbReference type="InterPro" id="IPR052053">
    <property type="entry name" value="IM_YidH-like"/>
</dbReference>
<evidence type="ECO:0000313" key="10">
    <source>
        <dbReference type="Proteomes" id="UP000076632"/>
    </source>
</evidence>
<keyword evidence="3 7" id="KW-0812">Transmembrane</keyword>
<dbReference type="PANTHER" id="PTHR34187">
    <property type="entry name" value="FGR18P"/>
    <property type="match status" value="1"/>
</dbReference>
<proteinExistence type="predicted"/>
<evidence type="ECO:0000256" key="2">
    <source>
        <dbReference type="ARBA" id="ARBA00022475"/>
    </source>
</evidence>
<dbReference type="STRING" id="1328760.A0A165HI16"/>
<name>A0A165HI16_XYLHT</name>
<keyword evidence="4 7" id="KW-1133">Transmembrane helix</keyword>
<keyword evidence="10" id="KW-1185">Reference proteome</keyword>
<dbReference type="AlphaFoldDB" id="A0A165HI16"/>
<feature type="compositionally biased region" description="Basic and acidic residues" evidence="6">
    <location>
        <begin position="60"/>
        <end position="77"/>
    </location>
</feature>
<evidence type="ECO:0000256" key="1">
    <source>
        <dbReference type="ARBA" id="ARBA00004651"/>
    </source>
</evidence>
<feature type="transmembrane region" description="Helical" evidence="7">
    <location>
        <begin position="268"/>
        <end position="288"/>
    </location>
</feature>
<protein>
    <recommendedName>
        <fullName evidence="8">DUF202 domain-containing protein</fullName>
    </recommendedName>
</protein>
<dbReference type="EMBL" id="KV407457">
    <property type="protein sequence ID" value="KZF23550.1"/>
    <property type="molecule type" value="Genomic_DNA"/>
</dbReference>
<feature type="transmembrane region" description="Helical" evidence="7">
    <location>
        <begin position="308"/>
        <end position="332"/>
    </location>
</feature>
<dbReference type="PANTHER" id="PTHR34187:SF2">
    <property type="entry name" value="DUF202 DOMAIN-CONTAINING PROTEIN"/>
    <property type="match status" value="1"/>
</dbReference>
<feature type="compositionally biased region" description="Polar residues" evidence="6">
    <location>
        <begin position="47"/>
        <end position="57"/>
    </location>
</feature>
<feature type="region of interest" description="Disordered" evidence="6">
    <location>
        <begin position="17"/>
        <end position="119"/>
    </location>
</feature>
<reference evidence="9 10" key="1">
    <citation type="journal article" date="2016" name="Fungal Biol.">
        <title>The genome of Xylona heveae provides a window into fungal endophytism.</title>
        <authorList>
            <person name="Gazis R."/>
            <person name="Kuo A."/>
            <person name="Riley R."/>
            <person name="LaButti K."/>
            <person name="Lipzen A."/>
            <person name="Lin J."/>
            <person name="Amirebrahimi M."/>
            <person name="Hesse C.N."/>
            <person name="Spatafora J.W."/>
            <person name="Henrissat B."/>
            <person name="Hainaut M."/>
            <person name="Grigoriev I.V."/>
            <person name="Hibbett D.S."/>
        </authorList>
    </citation>
    <scope>NUCLEOTIDE SEQUENCE [LARGE SCALE GENOMIC DNA]</scope>
    <source>
        <strain evidence="9 10">TC161</strain>
    </source>
</reference>
<evidence type="ECO:0000313" key="9">
    <source>
        <dbReference type="EMBL" id="KZF23550.1"/>
    </source>
</evidence>
<dbReference type="InterPro" id="IPR003807">
    <property type="entry name" value="DUF202"/>
</dbReference>
<dbReference type="InParanoid" id="A0A165HI16"/>
<evidence type="ECO:0000256" key="4">
    <source>
        <dbReference type="ARBA" id="ARBA00022989"/>
    </source>
</evidence>
<evidence type="ECO:0000256" key="7">
    <source>
        <dbReference type="SAM" id="Phobius"/>
    </source>
</evidence>
<keyword evidence="2" id="KW-1003">Cell membrane</keyword>
<accession>A0A165HI16</accession>
<feature type="compositionally biased region" description="Low complexity" evidence="6">
    <location>
        <begin position="96"/>
        <end position="110"/>
    </location>
</feature>
<dbReference type="GO" id="GO:0005886">
    <property type="term" value="C:plasma membrane"/>
    <property type="evidence" value="ECO:0007669"/>
    <property type="project" value="UniProtKB-SubCell"/>
</dbReference>
<feature type="domain" description="DUF202" evidence="8">
    <location>
        <begin position="217"/>
        <end position="296"/>
    </location>
</feature>
<keyword evidence="5 7" id="KW-0472">Membrane</keyword>
<organism evidence="9 10">
    <name type="scientific">Xylona heveae (strain CBS 132557 / TC161)</name>
    <dbReference type="NCBI Taxonomy" id="1328760"/>
    <lineage>
        <taxon>Eukaryota</taxon>
        <taxon>Fungi</taxon>
        <taxon>Dikarya</taxon>
        <taxon>Ascomycota</taxon>
        <taxon>Pezizomycotina</taxon>
        <taxon>Xylonomycetes</taxon>
        <taxon>Xylonales</taxon>
        <taxon>Xylonaceae</taxon>
        <taxon>Xylona</taxon>
    </lineage>
</organism>
<dbReference type="GeneID" id="28900135"/>
<dbReference type="OrthoDB" id="199599at2759"/>
<evidence type="ECO:0000256" key="6">
    <source>
        <dbReference type="SAM" id="MobiDB-lite"/>
    </source>
</evidence>
<evidence type="ECO:0000256" key="3">
    <source>
        <dbReference type="ARBA" id="ARBA00022692"/>
    </source>
</evidence>
<comment type="subcellular location">
    <subcellularLocation>
        <location evidence="1">Cell membrane</location>
        <topology evidence="1">Multi-pass membrane protein</topology>
    </subcellularLocation>
</comment>
<evidence type="ECO:0000256" key="5">
    <source>
        <dbReference type="ARBA" id="ARBA00023136"/>
    </source>
</evidence>
<feature type="compositionally biased region" description="Low complexity" evidence="6">
    <location>
        <begin position="17"/>
        <end position="28"/>
    </location>
</feature>
<evidence type="ECO:0000259" key="8">
    <source>
        <dbReference type="Pfam" id="PF02656"/>
    </source>
</evidence>
<dbReference type="Proteomes" id="UP000076632">
    <property type="component" value="Unassembled WGS sequence"/>
</dbReference>
<feature type="compositionally biased region" description="Polar residues" evidence="6">
    <location>
        <begin position="160"/>
        <end position="173"/>
    </location>
</feature>